<dbReference type="GO" id="GO:0009089">
    <property type="term" value="P:lysine biosynthetic process via diaminopimelate"/>
    <property type="evidence" value="ECO:0007669"/>
    <property type="project" value="UniProtKB-UniRule"/>
</dbReference>
<proteinExistence type="inferred from homology"/>
<evidence type="ECO:0000313" key="11">
    <source>
        <dbReference type="Proteomes" id="UP000240811"/>
    </source>
</evidence>
<comment type="subcellular location">
    <subcellularLocation>
        <location evidence="8">Cytoplasm</location>
    </subcellularLocation>
</comment>
<evidence type="ECO:0000256" key="7">
    <source>
        <dbReference type="ARBA" id="ARBA00051712"/>
    </source>
</evidence>
<comment type="catalytic activity">
    <reaction evidence="7 8">
        <text>(2S,6S)-2,6-diaminopimelate = meso-2,6-diaminopimelate</text>
        <dbReference type="Rhea" id="RHEA:15393"/>
        <dbReference type="ChEBI" id="CHEBI:57609"/>
        <dbReference type="ChEBI" id="CHEBI:57791"/>
        <dbReference type="EC" id="5.1.1.7"/>
    </reaction>
</comment>
<dbReference type="HAMAP" id="MF_00197">
    <property type="entry name" value="DAP_epimerase"/>
    <property type="match status" value="1"/>
</dbReference>
<dbReference type="PANTHER" id="PTHR31689:SF0">
    <property type="entry name" value="DIAMINOPIMELATE EPIMERASE"/>
    <property type="match status" value="1"/>
</dbReference>
<evidence type="ECO:0000256" key="2">
    <source>
        <dbReference type="ARBA" id="ARBA00010219"/>
    </source>
</evidence>
<feature type="active site" description="Proton donor" evidence="8">
    <location>
        <position position="77"/>
    </location>
</feature>
<dbReference type="PANTHER" id="PTHR31689">
    <property type="entry name" value="DIAMINOPIMELATE EPIMERASE, CHLOROPLASTIC"/>
    <property type="match status" value="1"/>
</dbReference>
<feature type="binding site" evidence="8">
    <location>
        <position position="48"/>
    </location>
    <ligand>
        <name>substrate</name>
    </ligand>
</feature>
<sequence length="289" mass="32416">MQSSMVDFARMEGIGNIILVVDMRNRSDFIKPQVIKVLSSDDSINFDQMMVIHDSKRKDIDAFIRIINRDGSEAQSCGNGMRCVVRFLSLKTKQKSFVFETLRGFLKAKENNDNYISVDMGEPIFDWQSIPLSQPLDDVDIAKFHIGPINHIFLRSPFIVSMGNPHAVFFVQDDVYRYDLGGFGSLLENHFMFPEGINLSIARITSPSSIDLRTWERGAGLTAACGSAACASVVASVCSENTNRSLSVNMYGGNILIEWRHDNHVIMTGTAEKKWDGKLDTITGKWFLT</sequence>
<dbReference type="PROSITE" id="PS01326">
    <property type="entry name" value="DAP_EPIMERASE"/>
    <property type="match status" value="1"/>
</dbReference>
<dbReference type="UniPathway" id="UPA00034">
    <property type="reaction ID" value="UER00025"/>
</dbReference>
<feature type="active site" evidence="9">
    <location>
        <position position="77"/>
    </location>
</feature>
<evidence type="ECO:0000256" key="3">
    <source>
        <dbReference type="ARBA" id="ARBA00013080"/>
    </source>
</evidence>
<evidence type="ECO:0000313" key="10">
    <source>
        <dbReference type="EMBL" id="PTL86510.1"/>
    </source>
</evidence>
<feature type="binding site" evidence="8">
    <location>
        <position position="164"/>
    </location>
    <ligand>
        <name>substrate</name>
    </ligand>
</feature>
<dbReference type="EC" id="5.1.1.7" evidence="3 8"/>
<dbReference type="Gene3D" id="3.10.310.10">
    <property type="entry name" value="Diaminopimelate Epimerase, Chain A, domain 1"/>
    <property type="match status" value="2"/>
</dbReference>
<evidence type="ECO:0000256" key="4">
    <source>
        <dbReference type="ARBA" id="ARBA00022605"/>
    </source>
</evidence>
<keyword evidence="8" id="KW-0963">Cytoplasm</keyword>
<evidence type="ECO:0000256" key="9">
    <source>
        <dbReference type="PROSITE-ProRule" id="PRU10125"/>
    </source>
</evidence>
<comment type="function">
    <text evidence="8">Catalyzes the stereoinversion of LL-2,6-diaminopimelate (L,L-DAP) to meso-diaminopimelate (meso-DAP), a precursor of L-lysine and an essential component of the bacterial peptidoglycan.</text>
</comment>
<dbReference type="InterPro" id="IPR001653">
    <property type="entry name" value="DAP_epimerase_DapF"/>
</dbReference>
<feature type="site" description="Could be important to modulate the pK values of the two catalytic cysteine residues" evidence="8">
    <location>
        <position position="166"/>
    </location>
</feature>
<comment type="caution">
    <text evidence="10">The sequence shown here is derived from an EMBL/GenBank/DDBJ whole genome shotgun (WGS) entry which is preliminary data.</text>
</comment>
<dbReference type="GO" id="GO:0008837">
    <property type="term" value="F:diaminopimelate epimerase activity"/>
    <property type="evidence" value="ECO:0007669"/>
    <property type="project" value="UniProtKB-UniRule"/>
</dbReference>
<dbReference type="NCBIfam" id="TIGR00652">
    <property type="entry name" value="DapF"/>
    <property type="match status" value="1"/>
</dbReference>
<keyword evidence="5 8" id="KW-0457">Lysine biosynthesis</keyword>
<dbReference type="AlphaFoldDB" id="A0A2T4VXL3"/>
<dbReference type="EMBL" id="PSQJ01000002">
    <property type="protein sequence ID" value="PTL86510.1"/>
    <property type="molecule type" value="Genomic_DNA"/>
</dbReference>
<feature type="binding site" evidence="8">
    <location>
        <position position="198"/>
    </location>
    <ligand>
        <name>substrate</name>
    </ligand>
</feature>
<evidence type="ECO:0000256" key="1">
    <source>
        <dbReference type="ARBA" id="ARBA00005196"/>
    </source>
</evidence>
<dbReference type="SUPFAM" id="SSF54506">
    <property type="entry name" value="Diaminopimelate epimerase-like"/>
    <property type="match status" value="2"/>
</dbReference>
<name>A0A2T4VXL3_9HYPH</name>
<evidence type="ECO:0000256" key="5">
    <source>
        <dbReference type="ARBA" id="ARBA00023154"/>
    </source>
</evidence>
<feature type="active site" description="Proton acceptor" evidence="8">
    <location>
        <position position="225"/>
    </location>
</feature>
<feature type="binding site" evidence="8">
    <location>
        <begin position="216"/>
        <end position="217"/>
    </location>
    <ligand>
        <name>substrate</name>
    </ligand>
</feature>
<organism evidence="10 11">
    <name type="scientific">Candidatus Liberibacter europaeus</name>
    <dbReference type="NCBI Taxonomy" id="744859"/>
    <lineage>
        <taxon>Bacteria</taxon>
        <taxon>Pseudomonadati</taxon>
        <taxon>Pseudomonadota</taxon>
        <taxon>Alphaproteobacteria</taxon>
        <taxon>Hyphomicrobiales</taxon>
        <taxon>Rhizobiaceae</taxon>
        <taxon>Liberibacter</taxon>
    </lineage>
</organism>
<dbReference type="Proteomes" id="UP000240811">
    <property type="component" value="Unassembled WGS sequence"/>
</dbReference>
<evidence type="ECO:0000256" key="8">
    <source>
        <dbReference type="HAMAP-Rule" id="MF_00197"/>
    </source>
</evidence>
<keyword evidence="4 8" id="KW-0028">Amino-acid biosynthesis</keyword>
<feature type="binding site" evidence="8">
    <location>
        <begin position="226"/>
        <end position="227"/>
    </location>
    <ligand>
        <name>substrate</name>
    </ligand>
</feature>
<comment type="similarity">
    <text evidence="2 8">Belongs to the diaminopimelate epimerase family.</text>
</comment>
<keyword evidence="6 8" id="KW-0413">Isomerase</keyword>
<gene>
    <name evidence="8" type="primary">dapF</name>
    <name evidence="10" type="ORF">C4617_01415</name>
</gene>
<reference evidence="11" key="1">
    <citation type="submission" date="2018-02" db="EMBL/GenBank/DDBJ databases">
        <title>Genome sequence of Candidatus Liberibacter europaeus.</title>
        <authorList>
            <person name="Frampton R.A."/>
            <person name="Thompson S.M."/>
            <person name="David C."/>
            <person name="Addison S.M."/>
            <person name="Smith G.R."/>
        </authorList>
    </citation>
    <scope>NUCLEOTIDE SEQUENCE [LARGE SCALE GENOMIC DNA]</scope>
</reference>
<comment type="subunit">
    <text evidence="8">Homodimer.</text>
</comment>
<dbReference type="InterPro" id="IPR018510">
    <property type="entry name" value="DAP_epimerase_AS"/>
</dbReference>
<feature type="binding site" evidence="8">
    <location>
        <begin position="78"/>
        <end position="79"/>
    </location>
    <ligand>
        <name>substrate</name>
    </ligand>
</feature>
<dbReference type="GO" id="GO:0005829">
    <property type="term" value="C:cytosol"/>
    <property type="evidence" value="ECO:0007669"/>
    <property type="project" value="TreeGrafter"/>
</dbReference>
<protein>
    <recommendedName>
        <fullName evidence="3 8">Diaminopimelate epimerase</fullName>
        <shortName evidence="8">DAP epimerase</shortName>
        <ecNumber evidence="3 8">5.1.1.7</ecNumber>
    </recommendedName>
    <alternativeName>
        <fullName evidence="8">PLP-independent amino acid racemase</fullName>
    </alternativeName>
</protein>
<feature type="binding site" evidence="8">
    <location>
        <position position="68"/>
    </location>
    <ligand>
        <name>substrate</name>
    </ligand>
</feature>
<feature type="site" description="Could be important to modulate the pK values of the two catalytic cysteine residues" evidence="8">
    <location>
        <position position="216"/>
    </location>
</feature>
<feature type="binding site" evidence="8">
    <location>
        <position position="16"/>
    </location>
    <ligand>
        <name>substrate</name>
    </ligand>
</feature>
<evidence type="ECO:0000256" key="6">
    <source>
        <dbReference type="ARBA" id="ARBA00023235"/>
    </source>
</evidence>
<dbReference type="Pfam" id="PF01678">
    <property type="entry name" value="DAP_epimerase"/>
    <property type="match status" value="2"/>
</dbReference>
<comment type="pathway">
    <text evidence="1 8">Amino-acid biosynthesis; L-lysine biosynthesis via DAP pathway; DL-2,6-diaminopimelate from LL-2,6-diaminopimelate: step 1/1.</text>
</comment>
<accession>A0A2T4VXL3</accession>